<dbReference type="PANTHER" id="PTHR43391:SF14">
    <property type="entry name" value="DEHYDROGENASE_REDUCTASE SDR FAMILY PROTEIN 7-LIKE"/>
    <property type="match status" value="1"/>
</dbReference>
<dbReference type="EMBL" id="UINC01001771">
    <property type="protein sequence ID" value="SUZ88456.1"/>
    <property type="molecule type" value="Genomic_DNA"/>
</dbReference>
<reference evidence="4" key="1">
    <citation type="submission" date="2018-05" db="EMBL/GenBank/DDBJ databases">
        <authorList>
            <person name="Lanie J.A."/>
            <person name="Ng W.-L."/>
            <person name="Kazmierczak K.M."/>
            <person name="Andrzejewski T.M."/>
            <person name="Davidsen T.M."/>
            <person name="Wayne K.J."/>
            <person name="Tettelin H."/>
            <person name="Glass J.I."/>
            <person name="Rusch D."/>
            <person name="Podicherti R."/>
            <person name="Tsui H.-C.T."/>
            <person name="Winkler M.E."/>
        </authorList>
    </citation>
    <scope>NUCLEOTIDE SEQUENCE</scope>
</reference>
<dbReference type="FunFam" id="3.40.50.720:FF:000084">
    <property type="entry name" value="Short-chain dehydrogenase reductase"/>
    <property type="match status" value="1"/>
</dbReference>
<evidence type="ECO:0000313" key="4">
    <source>
        <dbReference type="EMBL" id="SUZ88456.1"/>
    </source>
</evidence>
<dbReference type="PANTHER" id="PTHR43391">
    <property type="entry name" value="RETINOL DEHYDROGENASE-RELATED"/>
    <property type="match status" value="1"/>
</dbReference>
<evidence type="ECO:0000256" key="2">
    <source>
        <dbReference type="ARBA" id="ARBA00022857"/>
    </source>
</evidence>
<dbReference type="AlphaFoldDB" id="A0A381R9N7"/>
<accession>A0A381R9N7</accession>
<dbReference type="InterPro" id="IPR002347">
    <property type="entry name" value="SDR_fam"/>
</dbReference>
<name>A0A381R9N7_9ZZZZ</name>
<evidence type="ECO:0000256" key="3">
    <source>
        <dbReference type="ARBA" id="ARBA00023002"/>
    </source>
</evidence>
<keyword evidence="3" id="KW-0560">Oxidoreductase</keyword>
<dbReference type="InterPro" id="IPR020904">
    <property type="entry name" value="Sc_DH/Rdtase_CS"/>
</dbReference>
<dbReference type="SUPFAM" id="SSF51735">
    <property type="entry name" value="NAD(P)-binding Rossmann-fold domains"/>
    <property type="match status" value="1"/>
</dbReference>
<organism evidence="4">
    <name type="scientific">marine metagenome</name>
    <dbReference type="NCBI Taxonomy" id="408172"/>
    <lineage>
        <taxon>unclassified sequences</taxon>
        <taxon>metagenomes</taxon>
        <taxon>ecological metagenomes</taxon>
    </lineage>
</organism>
<dbReference type="InterPro" id="IPR036291">
    <property type="entry name" value="NAD(P)-bd_dom_sf"/>
</dbReference>
<sequence>MPDLNGKVAIVTGSSKGIGRAIAKHLARAGASVVVNSRSVNEAQVVSDQIGNGSIAISADVGDPSACQELINETIKQFGRLDMLVNNAGLGIIKPISELTIEEWQIQINVNLGGVFYCSKAALPHLITTGGGFIINIASLASRNPFSGGTAYNASKFGVLGLTEAMMLDVRYDDVRVSIVMPGSVNTEFRHREQSPMRTWKLEPEDCATAVMHLLSYPREAHVSRIEMRPSQPKKG</sequence>
<protein>
    <recommendedName>
        <fullName evidence="5">Short-chain dehydrogenase</fullName>
    </recommendedName>
</protein>
<dbReference type="GO" id="GO:0016491">
    <property type="term" value="F:oxidoreductase activity"/>
    <property type="evidence" value="ECO:0007669"/>
    <property type="project" value="UniProtKB-KW"/>
</dbReference>
<dbReference type="PROSITE" id="PS00061">
    <property type="entry name" value="ADH_SHORT"/>
    <property type="match status" value="1"/>
</dbReference>
<evidence type="ECO:0000256" key="1">
    <source>
        <dbReference type="ARBA" id="ARBA00006484"/>
    </source>
</evidence>
<comment type="similarity">
    <text evidence="1">Belongs to the short-chain dehydrogenases/reductases (SDR) family.</text>
</comment>
<dbReference type="Pfam" id="PF00106">
    <property type="entry name" value="adh_short"/>
    <property type="match status" value="1"/>
</dbReference>
<dbReference type="PRINTS" id="PR00081">
    <property type="entry name" value="GDHRDH"/>
</dbReference>
<proteinExistence type="inferred from homology"/>
<keyword evidence="2" id="KW-0521">NADP</keyword>
<dbReference type="PRINTS" id="PR00080">
    <property type="entry name" value="SDRFAMILY"/>
</dbReference>
<dbReference type="NCBIfam" id="NF005594">
    <property type="entry name" value="PRK07326.1"/>
    <property type="match status" value="1"/>
</dbReference>
<gene>
    <name evidence="4" type="ORF">METZ01_LOCUS41310</name>
</gene>
<dbReference type="Gene3D" id="3.40.50.720">
    <property type="entry name" value="NAD(P)-binding Rossmann-like Domain"/>
    <property type="match status" value="1"/>
</dbReference>
<evidence type="ECO:0008006" key="5">
    <source>
        <dbReference type="Google" id="ProtNLM"/>
    </source>
</evidence>